<feature type="region of interest" description="Disordered" evidence="1">
    <location>
        <begin position="72"/>
        <end position="132"/>
    </location>
</feature>
<comment type="caution">
    <text evidence="3">The sequence shown here is derived from an EMBL/GenBank/DDBJ whole genome shotgun (WGS) entry which is preliminary data.</text>
</comment>
<sequence length="649" mass="73964">MRRSIRRPPLDFSDPGKTNSTKAETPLGLVPHSKSSDSITHLIIPRSPAYRHKSPLAHSLPSSLGVAAGFTEDHESGLSPSSDSSEGLSTGGLGNGLVCRNPESRAVRESSSRKGDIADDSNEVNEPIQKRLQERRRSSVVVSLPGLDMSPGDLFVSDGAADYLSHSSLLDTKKSKWPFSKRGACLCCQTKDKMKLVPDMEKYLSKLQIQDWSDSEFQKYKDWTLAEFLSLLLQCDLKASASHPDYRKEEAVWELFTSECVYFLDQLMVLKEVFLSTLTGLQNSDYLFDVDPWRLFANLNELCLVSFGFLTNLLRAIKESWESGDKKSSSLNNLLTKASVFKESICYCQQKYCLNYSSAVFYLDSLKQREDFGTYLKWCERNEQCKRLHLADLLVAPMQRFTRYPLLLKNIAKQSSNDRERGTIQSVVEQVERSIQDLEGKVKWLDSYQKLQQLKDSIIWPPVWERDKRAFIPENLKYLLKPVTPENLVANRNLLHEGKLVLTENAKLQDVYLFLFDEFLLITKIKRSKKKSVGTDINTLCPSANQEFQSIFKEGGTFTVLDQPMSLDRLLIKNVDQLNATASGLRNPFIIMHQNRYQQCTGAFILQAQSEASKVKYKRSIFFLPSWKSQKHPISFSIPKVTDSDYRQN</sequence>
<reference evidence="3" key="1">
    <citation type="journal article" date="2021" name="Cell">
        <title>Tracing the genetic footprints of vertebrate landing in non-teleost ray-finned fishes.</title>
        <authorList>
            <person name="Bi X."/>
            <person name="Wang K."/>
            <person name="Yang L."/>
            <person name="Pan H."/>
            <person name="Jiang H."/>
            <person name="Wei Q."/>
            <person name="Fang M."/>
            <person name="Yu H."/>
            <person name="Zhu C."/>
            <person name="Cai Y."/>
            <person name="He Y."/>
            <person name="Gan X."/>
            <person name="Zeng H."/>
            <person name="Yu D."/>
            <person name="Zhu Y."/>
            <person name="Jiang H."/>
            <person name="Qiu Q."/>
            <person name="Yang H."/>
            <person name="Zhang Y.E."/>
            <person name="Wang W."/>
            <person name="Zhu M."/>
            <person name="He S."/>
            <person name="Zhang G."/>
        </authorList>
    </citation>
    <scope>NUCLEOTIDE SEQUENCE</scope>
    <source>
        <strain evidence="3">Allg_001</strain>
    </source>
</reference>
<dbReference type="PROSITE" id="PS50010">
    <property type="entry name" value="DH_2"/>
    <property type="match status" value="1"/>
</dbReference>
<dbReference type="InterPro" id="IPR035899">
    <property type="entry name" value="DBL_dom_sf"/>
</dbReference>
<accession>A0A8J7NSD3</accession>
<dbReference type="GO" id="GO:0007266">
    <property type="term" value="P:Rho protein signal transduction"/>
    <property type="evidence" value="ECO:0007669"/>
    <property type="project" value="TreeGrafter"/>
</dbReference>
<dbReference type="EMBL" id="JAAWVO010035694">
    <property type="protein sequence ID" value="MBN3317518.1"/>
    <property type="molecule type" value="Genomic_DNA"/>
</dbReference>
<feature type="compositionally biased region" description="Low complexity" evidence="1">
    <location>
        <begin position="77"/>
        <end position="88"/>
    </location>
</feature>
<dbReference type="Proteomes" id="UP000736164">
    <property type="component" value="Unassembled WGS sequence"/>
</dbReference>
<dbReference type="InterPro" id="IPR040181">
    <property type="entry name" value="PKHG5/7"/>
</dbReference>
<dbReference type="SMART" id="SM00325">
    <property type="entry name" value="RhoGEF"/>
    <property type="match status" value="1"/>
</dbReference>
<dbReference type="GO" id="GO:0005085">
    <property type="term" value="F:guanyl-nucleotide exchange factor activity"/>
    <property type="evidence" value="ECO:0007669"/>
    <property type="project" value="InterPro"/>
</dbReference>
<evidence type="ECO:0000259" key="2">
    <source>
        <dbReference type="PROSITE" id="PS50010"/>
    </source>
</evidence>
<dbReference type="SUPFAM" id="SSF50729">
    <property type="entry name" value="PH domain-like"/>
    <property type="match status" value="1"/>
</dbReference>
<keyword evidence="4" id="KW-1185">Reference proteome</keyword>
<name>A0A8J7NSD3_ATRSP</name>
<evidence type="ECO:0000313" key="3">
    <source>
        <dbReference type="EMBL" id="MBN3317518.1"/>
    </source>
</evidence>
<feature type="non-terminal residue" evidence="3">
    <location>
        <position position="649"/>
    </location>
</feature>
<dbReference type="InterPro" id="IPR011993">
    <property type="entry name" value="PH-like_dom_sf"/>
</dbReference>
<organism evidence="3 4">
    <name type="scientific">Atractosteus spatula</name>
    <name type="common">Alligator gar</name>
    <name type="synonym">Lepisosteus spatula</name>
    <dbReference type="NCBI Taxonomy" id="7917"/>
    <lineage>
        <taxon>Eukaryota</taxon>
        <taxon>Metazoa</taxon>
        <taxon>Chordata</taxon>
        <taxon>Craniata</taxon>
        <taxon>Vertebrata</taxon>
        <taxon>Euteleostomi</taxon>
        <taxon>Actinopterygii</taxon>
        <taxon>Neopterygii</taxon>
        <taxon>Holostei</taxon>
        <taxon>Semionotiformes</taxon>
        <taxon>Lepisosteidae</taxon>
        <taxon>Atractosteus</taxon>
    </lineage>
</organism>
<dbReference type="Pfam" id="PF00621">
    <property type="entry name" value="RhoGEF"/>
    <property type="match status" value="1"/>
</dbReference>
<dbReference type="SUPFAM" id="SSF48065">
    <property type="entry name" value="DBL homology domain (DH-domain)"/>
    <property type="match status" value="1"/>
</dbReference>
<feature type="compositionally biased region" description="Basic and acidic residues" evidence="1">
    <location>
        <begin position="102"/>
        <end position="117"/>
    </location>
</feature>
<dbReference type="InterPro" id="IPR000219">
    <property type="entry name" value="DH_dom"/>
</dbReference>
<evidence type="ECO:0000313" key="4">
    <source>
        <dbReference type="Proteomes" id="UP000736164"/>
    </source>
</evidence>
<dbReference type="CDD" id="cd13245">
    <property type="entry name" value="PH_PLEKHG7"/>
    <property type="match status" value="1"/>
</dbReference>
<gene>
    <name evidence="3" type="primary">Plekhg7</name>
    <name evidence="3" type="ORF">GTO95_0011037</name>
</gene>
<dbReference type="PANTHER" id="PTHR13217">
    <property type="entry name" value="PLECKSTRIN HOMOLOGY DOMAIN-CONTAINING FAMILY G MEMBER 7"/>
    <property type="match status" value="1"/>
</dbReference>
<feature type="domain" description="DH" evidence="2">
    <location>
        <begin position="247"/>
        <end position="441"/>
    </location>
</feature>
<dbReference type="Gene3D" id="1.20.900.10">
    <property type="entry name" value="Dbl homology (DH) domain"/>
    <property type="match status" value="1"/>
</dbReference>
<evidence type="ECO:0000256" key="1">
    <source>
        <dbReference type="SAM" id="MobiDB-lite"/>
    </source>
</evidence>
<protein>
    <submittedName>
        <fullName evidence="3">PKHG7 protein</fullName>
    </submittedName>
</protein>
<dbReference type="AlphaFoldDB" id="A0A8J7NSD3"/>
<proteinExistence type="predicted"/>
<dbReference type="Gene3D" id="2.30.29.30">
    <property type="entry name" value="Pleckstrin-homology domain (PH domain)/Phosphotyrosine-binding domain (PTB)"/>
    <property type="match status" value="1"/>
</dbReference>
<feature type="region of interest" description="Disordered" evidence="1">
    <location>
        <begin position="1"/>
        <end position="40"/>
    </location>
</feature>
<feature type="non-terminal residue" evidence="3">
    <location>
        <position position="1"/>
    </location>
</feature>
<dbReference type="PANTHER" id="PTHR13217:SF6">
    <property type="entry name" value="PLECKSTRIN HOMOLOGY DOMAIN-CONTAINING FAMILY G MEMBER 7"/>
    <property type="match status" value="1"/>
</dbReference>